<evidence type="ECO:0000313" key="2">
    <source>
        <dbReference type="Proteomes" id="UP000324800"/>
    </source>
</evidence>
<name>A0A5J4X5L4_9EUKA</name>
<evidence type="ECO:0000313" key="1">
    <source>
        <dbReference type="EMBL" id="KAA6402501.1"/>
    </source>
</evidence>
<dbReference type="EMBL" id="SNRW01000225">
    <property type="protein sequence ID" value="KAA6402501.1"/>
    <property type="molecule type" value="Genomic_DNA"/>
</dbReference>
<dbReference type="Proteomes" id="UP000324800">
    <property type="component" value="Unassembled WGS sequence"/>
</dbReference>
<sequence>MPYLFIIVIATESGTIYEIFLMALQMKVYQFPEAAAHAKLRKGKRFNHLRIKGNKSLFCAIQIQVLHLYYF</sequence>
<comment type="caution">
    <text evidence="1">The sequence shown here is derived from an EMBL/GenBank/DDBJ whole genome shotgun (WGS) entry which is preliminary data.</text>
</comment>
<gene>
    <name evidence="1" type="ORF">EZS28_001967</name>
</gene>
<proteinExistence type="predicted"/>
<reference evidence="1 2" key="1">
    <citation type="submission" date="2019-03" db="EMBL/GenBank/DDBJ databases">
        <title>Single cell metagenomics reveals metabolic interactions within the superorganism composed of flagellate Streblomastix strix and complex community of Bacteroidetes bacteria on its surface.</title>
        <authorList>
            <person name="Treitli S.C."/>
            <person name="Kolisko M."/>
            <person name="Husnik F."/>
            <person name="Keeling P."/>
            <person name="Hampl V."/>
        </authorList>
    </citation>
    <scope>NUCLEOTIDE SEQUENCE [LARGE SCALE GENOMIC DNA]</scope>
    <source>
        <strain evidence="1">ST1C</strain>
    </source>
</reference>
<organism evidence="1 2">
    <name type="scientific">Streblomastix strix</name>
    <dbReference type="NCBI Taxonomy" id="222440"/>
    <lineage>
        <taxon>Eukaryota</taxon>
        <taxon>Metamonada</taxon>
        <taxon>Preaxostyla</taxon>
        <taxon>Oxymonadida</taxon>
        <taxon>Streblomastigidae</taxon>
        <taxon>Streblomastix</taxon>
    </lineage>
</organism>
<protein>
    <submittedName>
        <fullName evidence="1">Uncharacterized protein</fullName>
    </submittedName>
</protein>
<dbReference type="AlphaFoldDB" id="A0A5J4X5L4"/>
<accession>A0A5J4X5L4</accession>